<dbReference type="GO" id="GO:0000976">
    <property type="term" value="F:transcription cis-regulatory region binding"/>
    <property type="evidence" value="ECO:0007669"/>
    <property type="project" value="TreeGrafter"/>
</dbReference>
<dbReference type="InterPro" id="IPR009057">
    <property type="entry name" value="Homeodomain-like_sf"/>
</dbReference>
<proteinExistence type="predicted"/>
<name>A0A4R4Z0A5_9PSEU</name>
<evidence type="ECO:0000256" key="5">
    <source>
        <dbReference type="SAM" id="Coils"/>
    </source>
</evidence>
<accession>A0A4R4Z0A5</accession>
<evidence type="ECO:0000313" key="7">
    <source>
        <dbReference type="EMBL" id="TDD49432.1"/>
    </source>
</evidence>
<dbReference type="Proteomes" id="UP000294947">
    <property type="component" value="Unassembled WGS sequence"/>
</dbReference>
<gene>
    <name evidence="7" type="ORF">E1288_19690</name>
</gene>
<dbReference type="Gene3D" id="1.10.357.10">
    <property type="entry name" value="Tetracycline Repressor, domain 2"/>
    <property type="match status" value="1"/>
</dbReference>
<comment type="caution">
    <text evidence="7">The sequence shown here is derived from an EMBL/GenBank/DDBJ whole genome shotgun (WGS) entry which is preliminary data.</text>
</comment>
<evidence type="ECO:0000259" key="6">
    <source>
        <dbReference type="PROSITE" id="PS50977"/>
    </source>
</evidence>
<reference evidence="7 8" key="1">
    <citation type="submission" date="2019-03" db="EMBL/GenBank/DDBJ databases">
        <title>Draft genome sequences of novel Actinobacteria.</title>
        <authorList>
            <person name="Sahin N."/>
            <person name="Ay H."/>
            <person name="Saygin H."/>
        </authorList>
    </citation>
    <scope>NUCLEOTIDE SEQUENCE [LARGE SCALE GENOMIC DNA]</scope>
    <source>
        <strain evidence="7 8">7K502</strain>
    </source>
</reference>
<dbReference type="AlphaFoldDB" id="A0A4R4Z0A5"/>
<keyword evidence="2 4" id="KW-0238">DNA-binding</keyword>
<keyword evidence="8" id="KW-1185">Reference proteome</keyword>
<dbReference type="PANTHER" id="PTHR30055">
    <property type="entry name" value="HTH-TYPE TRANSCRIPTIONAL REGULATOR RUTR"/>
    <property type="match status" value="1"/>
</dbReference>
<evidence type="ECO:0000256" key="4">
    <source>
        <dbReference type="PROSITE-ProRule" id="PRU00335"/>
    </source>
</evidence>
<keyword evidence="1" id="KW-0805">Transcription regulation</keyword>
<feature type="DNA-binding region" description="H-T-H motif" evidence="4">
    <location>
        <begin position="29"/>
        <end position="48"/>
    </location>
</feature>
<protein>
    <submittedName>
        <fullName evidence="7">TetR/AcrR family transcriptional regulator</fullName>
    </submittedName>
</protein>
<feature type="coiled-coil region" evidence="5">
    <location>
        <begin position="120"/>
        <end position="147"/>
    </location>
</feature>
<sequence>MGRPARHDADRLLDAAVALAAETGPRGVTMAAVARAAGAPSGSVYHRFPDRIALLSALWLRTVTRFQEGVFAALDGSPQDAAVAMARHAVEWCREHPDEARVLLAGPGDFGLAEWPEAARKRLAAGNAQLEQALADLARRLGKTDERGRSRVRLAVVDLPYAVVRRYLVRGEPIPALEVGTASDAVRALLAG</sequence>
<feature type="domain" description="HTH tetR-type" evidence="6">
    <location>
        <begin position="6"/>
        <end position="66"/>
    </location>
</feature>
<dbReference type="PANTHER" id="PTHR30055:SF234">
    <property type="entry name" value="HTH-TYPE TRANSCRIPTIONAL REGULATOR BETI"/>
    <property type="match status" value="1"/>
</dbReference>
<dbReference type="OrthoDB" id="8701707at2"/>
<dbReference type="EMBL" id="SMKW01000025">
    <property type="protein sequence ID" value="TDD49432.1"/>
    <property type="molecule type" value="Genomic_DNA"/>
</dbReference>
<organism evidence="7 8">
    <name type="scientific">Saccharopolyspora elongata</name>
    <dbReference type="NCBI Taxonomy" id="2530387"/>
    <lineage>
        <taxon>Bacteria</taxon>
        <taxon>Bacillati</taxon>
        <taxon>Actinomycetota</taxon>
        <taxon>Actinomycetes</taxon>
        <taxon>Pseudonocardiales</taxon>
        <taxon>Pseudonocardiaceae</taxon>
        <taxon>Saccharopolyspora</taxon>
    </lineage>
</organism>
<evidence type="ECO:0000256" key="2">
    <source>
        <dbReference type="ARBA" id="ARBA00023125"/>
    </source>
</evidence>
<dbReference type="GO" id="GO:0003700">
    <property type="term" value="F:DNA-binding transcription factor activity"/>
    <property type="evidence" value="ECO:0007669"/>
    <property type="project" value="TreeGrafter"/>
</dbReference>
<dbReference type="SUPFAM" id="SSF46689">
    <property type="entry name" value="Homeodomain-like"/>
    <property type="match status" value="1"/>
</dbReference>
<dbReference type="InterPro" id="IPR050109">
    <property type="entry name" value="HTH-type_TetR-like_transc_reg"/>
</dbReference>
<dbReference type="InterPro" id="IPR001647">
    <property type="entry name" value="HTH_TetR"/>
</dbReference>
<keyword evidence="3" id="KW-0804">Transcription</keyword>
<dbReference type="PRINTS" id="PR00455">
    <property type="entry name" value="HTHTETR"/>
</dbReference>
<evidence type="ECO:0000256" key="3">
    <source>
        <dbReference type="ARBA" id="ARBA00023163"/>
    </source>
</evidence>
<evidence type="ECO:0000313" key="8">
    <source>
        <dbReference type="Proteomes" id="UP000294947"/>
    </source>
</evidence>
<keyword evidence="5" id="KW-0175">Coiled coil</keyword>
<dbReference type="Pfam" id="PF00440">
    <property type="entry name" value="TetR_N"/>
    <property type="match status" value="1"/>
</dbReference>
<evidence type="ECO:0000256" key="1">
    <source>
        <dbReference type="ARBA" id="ARBA00023015"/>
    </source>
</evidence>
<dbReference type="RefSeq" id="WP_132487166.1">
    <property type="nucleotide sequence ID" value="NZ_SMKW01000025.1"/>
</dbReference>
<dbReference type="PROSITE" id="PS50977">
    <property type="entry name" value="HTH_TETR_2"/>
    <property type="match status" value="1"/>
</dbReference>